<protein>
    <recommendedName>
        <fullName evidence="2">YdbS-like PH domain-containing protein</fullName>
    </recommendedName>
</protein>
<feature type="transmembrane region" description="Helical" evidence="1">
    <location>
        <begin position="20"/>
        <end position="43"/>
    </location>
</feature>
<dbReference type="PANTHER" id="PTHR37938">
    <property type="entry name" value="BLL0215 PROTEIN"/>
    <property type="match status" value="1"/>
</dbReference>
<keyword evidence="1" id="KW-1133">Transmembrane helix</keyword>
<evidence type="ECO:0000259" key="2">
    <source>
        <dbReference type="Pfam" id="PF03703"/>
    </source>
</evidence>
<feature type="transmembrane region" description="Helical" evidence="1">
    <location>
        <begin position="50"/>
        <end position="71"/>
    </location>
</feature>
<dbReference type="InterPro" id="IPR005182">
    <property type="entry name" value="YdbS-like_PH"/>
</dbReference>
<feature type="domain" description="YdbS-like PH" evidence="2">
    <location>
        <begin position="75"/>
        <end position="131"/>
    </location>
</feature>
<dbReference type="PANTHER" id="PTHR37938:SF1">
    <property type="entry name" value="BLL0215 PROTEIN"/>
    <property type="match status" value="1"/>
</dbReference>
<dbReference type="OrthoDB" id="7364486at2"/>
<keyword evidence="1" id="KW-0472">Membrane</keyword>
<gene>
    <name evidence="3" type="ORF">VW23_021775</name>
</gene>
<name>A0A1E5XP50_9HYPH</name>
<evidence type="ECO:0000313" key="3">
    <source>
        <dbReference type="EMBL" id="OEO30349.1"/>
    </source>
</evidence>
<sequence>MGYVESVLKPDEQVLAIGRMHWIVYLRGLILTVIGLILILAPVGPGISTAFAIVGAIVMLFGLWSLAGAWIEQMTTEIAVTTRRVIQKRGLIRRQTGEMNMEKVESVIVDQSILGRVLGYGSIVVRGTGSGIEGLHFIADPIALRSSIVVQ</sequence>
<dbReference type="RefSeq" id="WP_069910432.1">
    <property type="nucleotide sequence ID" value="NZ_LAJE02000215.1"/>
</dbReference>
<reference evidence="3 4" key="1">
    <citation type="journal article" date="2015" name="Genome Announc.">
        <title>Genome Assemblies of Three Soil-Associated Devosia species: D. insulae, D. limi, and D. soli.</title>
        <authorList>
            <person name="Hassan Y.I."/>
            <person name="Lepp D."/>
            <person name="Zhou T."/>
        </authorList>
    </citation>
    <scope>NUCLEOTIDE SEQUENCE [LARGE SCALE GENOMIC DNA]</scope>
    <source>
        <strain evidence="3 4">DS-56</strain>
    </source>
</reference>
<dbReference type="EMBL" id="LAJE02000215">
    <property type="protein sequence ID" value="OEO30349.1"/>
    <property type="molecule type" value="Genomic_DNA"/>
</dbReference>
<dbReference type="AlphaFoldDB" id="A0A1E5XP50"/>
<accession>A0A1E5XP50</accession>
<dbReference type="Proteomes" id="UP000095463">
    <property type="component" value="Unassembled WGS sequence"/>
</dbReference>
<proteinExistence type="predicted"/>
<evidence type="ECO:0000313" key="4">
    <source>
        <dbReference type="Proteomes" id="UP000095463"/>
    </source>
</evidence>
<comment type="caution">
    <text evidence="3">The sequence shown here is derived from an EMBL/GenBank/DDBJ whole genome shotgun (WGS) entry which is preliminary data.</text>
</comment>
<keyword evidence="1" id="KW-0812">Transmembrane</keyword>
<keyword evidence="4" id="KW-1185">Reference proteome</keyword>
<dbReference type="Pfam" id="PF03703">
    <property type="entry name" value="bPH_2"/>
    <property type="match status" value="1"/>
</dbReference>
<evidence type="ECO:0000256" key="1">
    <source>
        <dbReference type="SAM" id="Phobius"/>
    </source>
</evidence>
<organism evidence="3 4">
    <name type="scientific">Devosia insulae DS-56</name>
    <dbReference type="NCBI Taxonomy" id="1116389"/>
    <lineage>
        <taxon>Bacteria</taxon>
        <taxon>Pseudomonadati</taxon>
        <taxon>Pseudomonadota</taxon>
        <taxon>Alphaproteobacteria</taxon>
        <taxon>Hyphomicrobiales</taxon>
        <taxon>Devosiaceae</taxon>
        <taxon>Devosia</taxon>
    </lineage>
</organism>